<dbReference type="EMBL" id="LSRQ01003344">
    <property type="protein sequence ID" value="OAY71705.1"/>
    <property type="molecule type" value="Genomic_DNA"/>
</dbReference>
<name>A0A199V4C2_ANACO</name>
<dbReference type="SMART" id="SM00225">
    <property type="entry name" value="BTB"/>
    <property type="match status" value="1"/>
</dbReference>
<evidence type="ECO:0000259" key="6">
    <source>
        <dbReference type="PROSITE" id="PS50097"/>
    </source>
</evidence>
<dbReference type="PROSITE" id="PS50097">
    <property type="entry name" value="BTB"/>
    <property type="match status" value="1"/>
</dbReference>
<dbReference type="STRING" id="4615.A0A199V4C2"/>
<dbReference type="InterPro" id="IPR044513">
    <property type="entry name" value="BT1/2/3/4/5"/>
</dbReference>
<dbReference type="SUPFAM" id="SSF54695">
    <property type="entry name" value="POZ domain"/>
    <property type="match status" value="1"/>
</dbReference>
<dbReference type="Proteomes" id="UP000092600">
    <property type="component" value="Unassembled WGS sequence"/>
</dbReference>
<keyword evidence="4" id="KW-0833">Ubl conjugation pathway</keyword>
<evidence type="ECO:0000256" key="2">
    <source>
        <dbReference type="ARBA" id="ARBA00022723"/>
    </source>
</evidence>
<dbReference type="AlphaFoldDB" id="A0A199V4C2"/>
<dbReference type="Pfam" id="PF02135">
    <property type="entry name" value="zf-TAZ"/>
    <property type="match status" value="1"/>
</dbReference>
<keyword evidence="5" id="KW-0862">Zinc</keyword>
<gene>
    <name evidence="7" type="ORF">ACMD2_18160</name>
</gene>
<dbReference type="GO" id="GO:0009725">
    <property type="term" value="P:response to hormone"/>
    <property type="evidence" value="ECO:0007669"/>
    <property type="project" value="UniProtKB-ARBA"/>
</dbReference>
<dbReference type="InterPro" id="IPR000210">
    <property type="entry name" value="BTB/POZ_dom"/>
</dbReference>
<dbReference type="GO" id="GO:0005634">
    <property type="term" value="C:nucleus"/>
    <property type="evidence" value="ECO:0007669"/>
    <property type="project" value="TreeGrafter"/>
</dbReference>
<organism evidence="7 8">
    <name type="scientific">Ananas comosus</name>
    <name type="common">Pineapple</name>
    <name type="synonym">Ananas ananas</name>
    <dbReference type="NCBI Taxonomy" id="4615"/>
    <lineage>
        <taxon>Eukaryota</taxon>
        <taxon>Viridiplantae</taxon>
        <taxon>Streptophyta</taxon>
        <taxon>Embryophyta</taxon>
        <taxon>Tracheophyta</taxon>
        <taxon>Spermatophyta</taxon>
        <taxon>Magnoliopsida</taxon>
        <taxon>Liliopsida</taxon>
        <taxon>Poales</taxon>
        <taxon>Bromeliaceae</taxon>
        <taxon>Bromelioideae</taxon>
        <taxon>Ananas</taxon>
    </lineage>
</organism>
<reference evidence="7 8" key="1">
    <citation type="journal article" date="2016" name="DNA Res.">
        <title>The draft genome of MD-2 pineapple using hybrid error correction of long reads.</title>
        <authorList>
            <person name="Redwan R.M."/>
            <person name="Saidin A."/>
            <person name="Kumar S.V."/>
        </authorList>
    </citation>
    <scope>NUCLEOTIDE SEQUENCE [LARGE SCALE GENOMIC DNA]</scope>
    <source>
        <strain evidence="8">cv. MD2</strain>
        <tissue evidence="7">Leaf</tissue>
    </source>
</reference>
<dbReference type="InterPro" id="IPR000197">
    <property type="entry name" value="Znf_TAZ"/>
</dbReference>
<comment type="caution">
    <text evidence="7">The sequence shown here is derived from an EMBL/GenBank/DDBJ whole genome shotgun (WGS) entry which is preliminary data.</text>
</comment>
<dbReference type="GO" id="GO:0042542">
    <property type="term" value="P:response to hydrogen peroxide"/>
    <property type="evidence" value="ECO:0007669"/>
    <property type="project" value="UniProtKB-ARBA"/>
</dbReference>
<comment type="pathway">
    <text evidence="1">Protein modification; protein ubiquitination.</text>
</comment>
<dbReference type="FunFam" id="1.20.1020.10:FF:000004">
    <property type="entry name" value="BTB/POZ and TAZ domain-containing protein 2"/>
    <property type="match status" value="1"/>
</dbReference>
<dbReference type="Pfam" id="PF00651">
    <property type="entry name" value="BTB"/>
    <property type="match status" value="1"/>
</dbReference>
<dbReference type="GO" id="GO:0006355">
    <property type="term" value="P:regulation of DNA-templated transcription"/>
    <property type="evidence" value="ECO:0007669"/>
    <property type="project" value="UniProtKB-ARBA"/>
</dbReference>
<keyword evidence="2" id="KW-0479">Metal-binding</keyword>
<dbReference type="PANTHER" id="PTHR46287">
    <property type="entry name" value="BTB/POZ AND TAZ DOMAIN-CONTAINING PROTEIN 3-RELATED"/>
    <property type="match status" value="1"/>
</dbReference>
<proteinExistence type="predicted"/>
<evidence type="ECO:0000256" key="5">
    <source>
        <dbReference type="ARBA" id="ARBA00022833"/>
    </source>
</evidence>
<protein>
    <submittedName>
        <fullName evidence="7">BTB/POZ and TAZ domain-containing protein 2</fullName>
    </submittedName>
</protein>
<dbReference type="Gene3D" id="1.20.1020.10">
    <property type="entry name" value="TAZ domain"/>
    <property type="match status" value="1"/>
</dbReference>
<evidence type="ECO:0000313" key="8">
    <source>
        <dbReference type="Proteomes" id="UP000092600"/>
    </source>
</evidence>
<sequence length="354" mass="39664">MARIGGGGGGEFNGYRRWHEADSVPPCDVQIVTSDGQSIPAHSCVLASASAVLERMLERPGRAIQILGVPSDAVLAFVQFLYSSTREGEEEAMERHGVQLLALAHKYRVGWLKRASEAGVAARLTPERVADALKIAKLCDAPRLFHRCLRLAAKDFSAVQTSDGWRFVRRHDPALELEFLQLLQDAQQRKTKWKRDRAAQEVYQQLSEAMDCLQHIFTEGCGCAYVGPTAGGDHASRRSKGPPCTRFATCEGLRRLMRHFAPCAKKLAPGGCLHCKRMWQLLRLHAAVCDRSDQSCKVPLCNQLRARMQMEEKVDKTWRLLVKKVKIARVMSSLANTKMPDIVVKSRSKYRGRR</sequence>
<evidence type="ECO:0000313" key="7">
    <source>
        <dbReference type="EMBL" id="OAY71705.1"/>
    </source>
</evidence>
<dbReference type="PANTHER" id="PTHR46287:SF5">
    <property type="entry name" value="OS02G0596700 PROTEIN"/>
    <property type="match status" value="1"/>
</dbReference>
<keyword evidence="3" id="KW-0863">Zinc-finger</keyword>
<dbReference type="SMART" id="SM00551">
    <property type="entry name" value="ZnF_TAZ"/>
    <property type="match status" value="1"/>
</dbReference>
<dbReference type="InterPro" id="IPR035898">
    <property type="entry name" value="TAZ_dom_sf"/>
</dbReference>
<evidence type="ECO:0000256" key="3">
    <source>
        <dbReference type="ARBA" id="ARBA00022771"/>
    </source>
</evidence>
<dbReference type="SUPFAM" id="SSF57933">
    <property type="entry name" value="TAZ domain"/>
    <property type="match status" value="1"/>
</dbReference>
<evidence type="ECO:0000256" key="1">
    <source>
        <dbReference type="ARBA" id="ARBA00004906"/>
    </source>
</evidence>
<dbReference type="GO" id="GO:0005516">
    <property type="term" value="F:calmodulin binding"/>
    <property type="evidence" value="ECO:0007669"/>
    <property type="project" value="UniProtKB-ARBA"/>
</dbReference>
<evidence type="ECO:0000256" key="4">
    <source>
        <dbReference type="ARBA" id="ARBA00022786"/>
    </source>
</evidence>
<feature type="domain" description="BTB" evidence="6">
    <location>
        <begin position="27"/>
        <end position="90"/>
    </location>
</feature>
<dbReference type="Gene3D" id="3.30.710.10">
    <property type="entry name" value="Potassium Channel Kv1.1, Chain A"/>
    <property type="match status" value="1"/>
</dbReference>
<dbReference type="GO" id="GO:0009751">
    <property type="term" value="P:response to salicylic acid"/>
    <property type="evidence" value="ECO:0007669"/>
    <property type="project" value="UniProtKB-ARBA"/>
</dbReference>
<dbReference type="GO" id="GO:0008270">
    <property type="term" value="F:zinc ion binding"/>
    <property type="evidence" value="ECO:0007669"/>
    <property type="project" value="UniProtKB-KW"/>
</dbReference>
<accession>A0A199V4C2</accession>
<dbReference type="InterPro" id="IPR011333">
    <property type="entry name" value="SKP1/BTB/POZ_sf"/>
</dbReference>
<dbReference type="FunFam" id="1.25.40.420:FF:000012">
    <property type="entry name" value="BTB/POZ and TAZ domain-containing protein 2"/>
    <property type="match status" value="1"/>
</dbReference>